<dbReference type="AlphaFoldDB" id="A0CFA0"/>
<keyword evidence="1" id="KW-0175">Coiled coil</keyword>
<gene>
    <name evidence="2" type="ORF">GSPATT00037906001</name>
</gene>
<dbReference type="KEGG" id="ptm:GSPATT00037906001"/>
<name>A0CFA0_PARTE</name>
<organism evidence="2 3">
    <name type="scientific">Paramecium tetraurelia</name>
    <dbReference type="NCBI Taxonomy" id="5888"/>
    <lineage>
        <taxon>Eukaryota</taxon>
        <taxon>Sar</taxon>
        <taxon>Alveolata</taxon>
        <taxon>Ciliophora</taxon>
        <taxon>Intramacronucleata</taxon>
        <taxon>Oligohymenophorea</taxon>
        <taxon>Peniculida</taxon>
        <taxon>Parameciidae</taxon>
        <taxon>Paramecium</taxon>
    </lineage>
</organism>
<proteinExistence type="predicted"/>
<dbReference type="RefSeq" id="XP_001436864.1">
    <property type="nucleotide sequence ID" value="XM_001436827.1"/>
</dbReference>
<evidence type="ECO:0000313" key="2">
    <source>
        <dbReference type="EMBL" id="CAK69467.1"/>
    </source>
</evidence>
<dbReference type="EMBL" id="CT868069">
    <property type="protein sequence ID" value="CAK69467.1"/>
    <property type="molecule type" value="Genomic_DNA"/>
</dbReference>
<sequence length="115" mass="13855">MKLKKKQADINQLYNTKNQDKVERKKQIIQQCQQIQQNLQMSEEKMFNKELNKSNSYYRVDKTSIAQKDKTHIPPYLKQDNDCSKSTISEEILKERLLTDFLNININQQNYQREK</sequence>
<dbReference type="GeneID" id="5022657"/>
<reference evidence="2 3" key="1">
    <citation type="journal article" date="2006" name="Nature">
        <title>Global trends of whole-genome duplications revealed by the ciliate Paramecium tetraurelia.</title>
        <authorList>
            <consortium name="Genoscope"/>
            <person name="Aury J.-M."/>
            <person name="Jaillon O."/>
            <person name="Duret L."/>
            <person name="Noel B."/>
            <person name="Jubin C."/>
            <person name="Porcel B.M."/>
            <person name="Segurens B."/>
            <person name="Daubin V."/>
            <person name="Anthouard V."/>
            <person name="Aiach N."/>
            <person name="Arnaiz O."/>
            <person name="Billaut A."/>
            <person name="Beisson J."/>
            <person name="Blanc I."/>
            <person name="Bouhouche K."/>
            <person name="Camara F."/>
            <person name="Duharcourt S."/>
            <person name="Guigo R."/>
            <person name="Gogendeau D."/>
            <person name="Katinka M."/>
            <person name="Keller A.-M."/>
            <person name="Kissmehl R."/>
            <person name="Klotz C."/>
            <person name="Koll F."/>
            <person name="Le Moue A."/>
            <person name="Lepere C."/>
            <person name="Malinsky S."/>
            <person name="Nowacki M."/>
            <person name="Nowak J.K."/>
            <person name="Plattner H."/>
            <person name="Poulain J."/>
            <person name="Ruiz F."/>
            <person name="Serrano V."/>
            <person name="Zagulski M."/>
            <person name="Dessen P."/>
            <person name="Betermier M."/>
            <person name="Weissenbach J."/>
            <person name="Scarpelli C."/>
            <person name="Schachter V."/>
            <person name="Sperling L."/>
            <person name="Meyer E."/>
            <person name="Cohen J."/>
            <person name="Wincker P."/>
        </authorList>
    </citation>
    <scope>NUCLEOTIDE SEQUENCE [LARGE SCALE GENOMIC DNA]</scope>
    <source>
        <strain evidence="2 3">Stock d4-2</strain>
    </source>
</reference>
<protein>
    <submittedName>
        <fullName evidence="2">Uncharacterized protein</fullName>
    </submittedName>
</protein>
<feature type="coiled-coil region" evidence="1">
    <location>
        <begin position="18"/>
        <end position="45"/>
    </location>
</feature>
<keyword evidence="3" id="KW-1185">Reference proteome</keyword>
<dbReference type="HOGENOM" id="CLU_2113678_0_0_1"/>
<dbReference type="InParanoid" id="A0CFA0"/>
<evidence type="ECO:0000256" key="1">
    <source>
        <dbReference type="SAM" id="Coils"/>
    </source>
</evidence>
<accession>A0CFA0</accession>
<evidence type="ECO:0000313" key="3">
    <source>
        <dbReference type="Proteomes" id="UP000000600"/>
    </source>
</evidence>
<dbReference type="Proteomes" id="UP000000600">
    <property type="component" value="Unassembled WGS sequence"/>
</dbReference>